<dbReference type="Proteomes" id="UP001515500">
    <property type="component" value="Chromosome 6"/>
</dbReference>
<feature type="compositionally biased region" description="Polar residues" evidence="1">
    <location>
        <begin position="144"/>
        <end position="165"/>
    </location>
</feature>
<feature type="compositionally biased region" description="Polar residues" evidence="1">
    <location>
        <begin position="35"/>
        <end position="54"/>
    </location>
</feature>
<evidence type="ECO:0000313" key="2">
    <source>
        <dbReference type="Proteomes" id="UP001515500"/>
    </source>
</evidence>
<evidence type="ECO:0000256" key="1">
    <source>
        <dbReference type="SAM" id="MobiDB-lite"/>
    </source>
</evidence>
<accession>A0AB40BID0</accession>
<protein>
    <submittedName>
        <fullName evidence="3">Transcription factor SPT20 homolog</fullName>
    </submittedName>
</protein>
<gene>
    <name evidence="3" type="primary">LOC120263192</name>
</gene>
<feature type="region of interest" description="Disordered" evidence="1">
    <location>
        <begin position="1"/>
        <end position="165"/>
    </location>
</feature>
<keyword evidence="2" id="KW-1185">Reference proteome</keyword>
<name>A0AB40BID0_DIOCR</name>
<dbReference type="AlphaFoldDB" id="A0AB40BID0"/>
<organism evidence="2 3">
    <name type="scientific">Dioscorea cayennensis subsp. rotundata</name>
    <name type="common">White Guinea yam</name>
    <name type="synonym">Dioscorea rotundata</name>
    <dbReference type="NCBI Taxonomy" id="55577"/>
    <lineage>
        <taxon>Eukaryota</taxon>
        <taxon>Viridiplantae</taxon>
        <taxon>Streptophyta</taxon>
        <taxon>Embryophyta</taxon>
        <taxon>Tracheophyta</taxon>
        <taxon>Spermatophyta</taxon>
        <taxon>Magnoliopsida</taxon>
        <taxon>Liliopsida</taxon>
        <taxon>Dioscoreales</taxon>
        <taxon>Dioscoreaceae</taxon>
        <taxon>Dioscorea</taxon>
    </lineage>
</organism>
<evidence type="ECO:0000313" key="3">
    <source>
        <dbReference type="RefSeq" id="XP_039127011.1"/>
    </source>
</evidence>
<feature type="compositionally biased region" description="Polar residues" evidence="1">
    <location>
        <begin position="1"/>
        <end position="27"/>
    </location>
</feature>
<dbReference type="GeneID" id="120263192"/>
<sequence length="197" mass="22739">MNQNEQKIETQMQEDSICPCTSSVTENNSEKCSKPQKSQSFEVTSSNTTKQDQNQQKDRLASLDDASLQAKVENSERKFIERQQQQQQEKKRRKLLIEDDDVEDNDHKSMNQNEQRIETQMQEDSICPCTSSVTENNSEKCSKPQKSQSCEVTSSNTTKQDQNQQKDCLASLDDVSLQAKLESSKRKFIERQQEQVF</sequence>
<proteinExistence type="predicted"/>
<dbReference type="RefSeq" id="XP_039127011.1">
    <property type="nucleotide sequence ID" value="XM_039271077.1"/>
</dbReference>
<reference evidence="3" key="1">
    <citation type="submission" date="2025-08" db="UniProtKB">
        <authorList>
            <consortium name="RefSeq"/>
        </authorList>
    </citation>
    <scope>IDENTIFICATION</scope>
</reference>
<feature type="compositionally biased region" description="Polar residues" evidence="1">
    <location>
        <begin position="110"/>
        <end position="136"/>
    </location>
</feature>